<feature type="domain" description="Secretion system C-terminal sorting" evidence="3">
    <location>
        <begin position="200"/>
        <end position="252"/>
    </location>
</feature>
<keyword evidence="5" id="KW-1185">Reference proteome</keyword>
<dbReference type="Pfam" id="PF18962">
    <property type="entry name" value="Por_Secre_tail"/>
    <property type="match status" value="1"/>
</dbReference>
<accession>A0A7M2Y527</accession>
<evidence type="ECO:0000313" key="5">
    <source>
        <dbReference type="Proteomes" id="UP000594195"/>
    </source>
</evidence>
<feature type="signal peptide" evidence="2">
    <location>
        <begin position="1"/>
        <end position="19"/>
    </location>
</feature>
<sequence>MKKIFTILAISALAITAQAQTTFNYILNNQGFANAQAITTGDIVAGKITYEALKNGASNAPSFYTAGGGTLRMYSENATGNGNSFSVKAVGTAKITSVKIKTSGLVGTDNYAPSTAIVSVDGVVVPTVYDPADLTGTYLITAATPASTITIKNGQTGTSAQIRILSVEVTYNPNLAVGDVKATKANLVKNTVVTNEIIFGEASKVSVFNMNGQVVKTADATENSRLNVSELPKGMYLVSGTVNGKAVSQKIIKK</sequence>
<feature type="chain" id="PRO_5032605612" evidence="2">
    <location>
        <begin position="20"/>
        <end position="254"/>
    </location>
</feature>
<evidence type="ECO:0000256" key="1">
    <source>
        <dbReference type="ARBA" id="ARBA00022729"/>
    </source>
</evidence>
<dbReference type="RefSeq" id="WP_193812170.1">
    <property type="nucleotide sequence ID" value="NZ_CP040442.1"/>
</dbReference>
<dbReference type="EMBL" id="CP040442">
    <property type="protein sequence ID" value="QOW08959.1"/>
    <property type="molecule type" value="Genomic_DNA"/>
</dbReference>
<evidence type="ECO:0000259" key="3">
    <source>
        <dbReference type="Pfam" id="PF18962"/>
    </source>
</evidence>
<dbReference type="NCBIfam" id="TIGR04183">
    <property type="entry name" value="Por_Secre_tail"/>
    <property type="match status" value="1"/>
</dbReference>
<dbReference type="KEGG" id="kfa:Q73A0000_00650"/>
<proteinExistence type="predicted"/>
<reference evidence="4 5" key="1">
    <citation type="submission" date="2019-05" db="EMBL/GenBank/DDBJ databases">
        <title>Chryseobacterium sp. isolated from King George Island, maritime Antarctica.</title>
        <authorList>
            <person name="Peng X."/>
        </authorList>
    </citation>
    <scope>NUCLEOTIDE SEQUENCE [LARGE SCALE GENOMIC DNA]</scope>
    <source>
        <strain evidence="4 5">7-3A</strain>
    </source>
</reference>
<keyword evidence="1 2" id="KW-0732">Signal</keyword>
<name>A0A7M2Y527_9FLAO</name>
<gene>
    <name evidence="4" type="ORF">Q73A0000_00650</name>
</gene>
<dbReference type="AlphaFoldDB" id="A0A7M2Y527"/>
<dbReference type="InterPro" id="IPR026444">
    <property type="entry name" value="Secre_tail"/>
</dbReference>
<protein>
    <submittedName>
        <fullName evidence="4">T9SS type A sorting domain-containing protein</fullName>
    </submittedName>
</protein>
<dbReference type="Proteomes" id="UP000594195">
    <property type="component" value="Chromosome"/>
</dbReference>
<evidence type="ECO:0000313" key="4">
    <source>
        <dbReference type="EMBL" id="QOW08959.1"/>
    </source>
</evidence>
<organism evidence="4 5">
    <name type="scientific">Kaistella flava</name>
    <name type="common">ex Peng et al. 2021</name>
    <dbReference type="NCBI Taxonomy" id="2038776"/>
    <lineage>
        <taxon>Bacteria</taxon>
        <taxon>Pseudomonadati</taxon>
        <taxon>Bacteroidota</taxon>
        <taxon>Flavobacteriia</taxon>
        <taxon>Flavobacteriales</taxon>
        <taxon>Weeksellaceae</taxon>
        <taxon>Chryseobacterium group</taxon>
        <taxon>Kaistella</taxon>
    </lineage>
</organism>
<evidence type="ECO:0000256" key="2">
    <source>
        <dbReference type="SAM" id="SignalP"/>
    </source>
</evidence>